<sequence>MMWLLFSLLNAFFESVANALSKRGAIKIDVLSAAWAQRFFSLFIILPLALITRSFQSVNQTFWIAIIATSLLNTLTTILFIRTIKSSPLSLTLPIVTLTPVFLLITSPLMLGEFPKPIGLVGILSTVIGAYILNLSKRTHGLFEPFLSIWKEPGPRLMLLIAFIWSITSNILKIGVKNSNPILAAFVEECIILSLLTIIVLFKKISLKRVAQNGFVLAPIGIASGLAIIFQVIAFSMAIVPNVMTIKRTSTLFGTLWGKIFFKEKNIKERLAGAAVMLSGVVLIAISS</sequence>
<feature type="transmembrane region" description="Helical" evidence="1">
    <location>
        <begin position="156"/>
        <end position="175"/>
    </location>
</feature>
<evidence type="ECO:0000259" key="2">
    <source>
        <dbReference type="Pfam" id="PF00892"/>
    </source>
</evidence>
<protein>
    <recommendedName>
        <fullName evidence="2">EamA domain-containing protein</fullName>
    </recommendedName>
</protein>
<dbReference type="Gene3D" id="1.10.3730.20">
    <property type="match status" value="1"/>
</dbReference>
<dbReference type="GO" id="GO:0016020">
    <property type="term" value="C:membrane"/>
    <property type="evidence" value="ECO:0007669"/>
    <property type="project" value="InterPro"/>
</dbReference>
<keyword evidence="1" id="KW-0812">Transmembrane</keyword>
<proteinExistence type="predicted"/>
<feature type="transmembrane region" description="Helical" evidence="1">
    <location>
        <begin position="271"/>
        <end position="287"/>
    </location>
</feature>
<dbReference type="SUPFAM" id="SSF103481">
    <property type="entry name" value="Multidrug resistance efflux transporter EmrE"/>
    <property type="match status" value="2"/>
</dbReference>
<accession>A0A1F5MZT7</accession>
<name>A0A1F5MZT7_9BACT</name>
<feature type="transmembrane region" description="Helical" evidence="1">
    <location>
        <begin position="35"/>
        <end position="55"/>
    </location>
</feature>
<keyword evidence="1" id="KW-1133">Transmembrane helix</keyword>
<keyword evidence="1" id="KW-0472">Membrane</keyword>
<dbReference type="InterPro" id="IPR000620">
    <property type="entry name" value="EamA_dom"/>
</dbReference>
<evidence type="ECO:0000313" key="3">
    <source>
        <dbReference type="EMBL" id="OGE70888.1"/>
    </source>
</evidence>
<feature type="transmembrane region" description="Helical" evidence="1">
    <location>
        <begin position="118"/>
        <end position="136"/>
    </location>
</feature>
<dbReference type="Pfam" id="PF00892">
    <property type="entry name" value="EamA"/>
    <property type="match status" value="2"/>
</dbReference>
<dbReference type="AlphaFoldDB" id="A0A1F5MZT7"/>
<feature type="transmembrane region" description="Helical" evidence="1">
    <location>
        <begin position="62"/>
        <end position="81"/>
    </location>
</feature>
<feature type="domain" description="EamA" evidence="2">
    <location>
        <begin position="2"/>
        <end position="134"/>
    </location>
</feature>
<dbReference type="PANTHER" id="PTHR22911">
    <property type="entry name" value="ACYL-MALONYL CONDENSING ENZYME-RELATED"/>
    <property type="match status" value="1"/>
</dbReference>
<feature type="transmembrane region" description="Helical" evidence="1">
    <location>
        <begin position="214"/>
        <end position="240"/>
    </location>
</feature>
<evidence type="ECO:0000313" key="4">
    <source>
        <dbReference type="Proteomes" id="UP000177135"/>
    </source>
</evidence>
<feature type="domain" description="EamA" evidence="2">
    <location>
        <begin position="157"/>
        <end position="285"/>
    </location>
</feature>
<feature type="transmembrane region" description="Helical" evidence="1">
    <location>
        <begin position="93"/>
        <end position="111"/>
    </location>
</feature>
<dbReference type="InterPro" id="IPR037185">
    <property type="entry name" value="EmrE-like"/>
</dbReference>
<gene>
    <name evidence="3" type="ORF">A2617_02255</name>
</gene>
<dbReference type="Proteomes" id="UP000177135">
    <property type="component" value="Unassembled WGS sequence"/>
</dbReference>
<dbReference type="EMBL" id="MFEC01000031">
    <property type="protein sequence ID" value="OGE70888.1"/>
    <property type="molecule type" value="Genomic_DNA"/>
</dbReference>
<comment type="caution">
    <text evidence="3">The sequence shown here is derived from an EMBL/GenBank/DDBJ whole genome shotgun (WGS) entry which is preliminary data.</text>
</comment>
<feature type="transmembrane region" description="Helical" evidence="1">
    <location>
        <begin position="182"/>
        <end position="202"/>
    </location>
</feature>
<reference evidence="3 4" key="1">
    <citation type="journal article" date="2016" name="Nat. Commun.">
        <title>Thousands of microbial genomes shed light on interconnected biogeochemical processes in an aquifer system.</title>
        <authorList>
            <person name="Anantharaman K."/>
            <person name="Brown C.T."/>
            <person name="Hug L.A."/>
            <person name="Sharon I."/>
            <person name="Castelle C.J."/>
            <person name="Probst A.J."/>
            <person name="Thomas B.C."/>
            <person name="Singh A."/>
            <person name="Wilkins M.J."/>
            <person name="Karaoz U."/>
            <person name="Brodie E.L."/>
            <person name="Williams K.H."/>
            <person name="Hubbard S.S."/>
            <person name="Banfield J.F."/>
        </authorList>
    </citation>
    <scope>NUCLEOTIDE SEQUENCE [LARGE SCALE GENOMIC DNA]</scope>
</reference>
<dbReference type="PANTHER" id="PTHR22911:SF137">
    <property type="entry name" value="SOLUTE CARRIER FAMILY 35 MEMBER G2-RELATED"/>
    <property type="match status" value="1"/>
</dbReference>
<evidence type="ECO:0000256" key="1">
    <source>
        <dbReference type="SAM" id="Phobius"/>
    </source>
</evidence>
<organism evidence="3 4">
    <name type="scientific">Candidatus Daviesbacteria bacterium RIFOXYD1_FULL_41_10</name>
    <dbReference type="NCBI Taxonomy" id="1797801"/>
    <lineage>
        <taxon>Bacteria</taxon>
        <taxon>Candidatus Daviesiibacteriota</taxon>
    </lineage>
</organism>